<keyword evidence="1 4" id="KW-0413">Isomerase</keyword>
<dbReference type="Pfam" id="PF01323">
    <property type="entry name" value="DSBA"/>
    <property type="match status" value="1"/>
</dbReference>
<dbReference type="GO" id="GO:0004602">
    <property type="term" value="F:glutathione peroxidase activity"/>
    <property type="evidence" value="ECO:0007669"/>
    <property type="project" value="TreeGrafter"/>
</dbReference>
<evidence type="ECO:0000256" key="2">
    <source>
        <dbReference type="PIRSR" id="PIRSR006386-1"/>
    </source>
</evidence>
<dbReference type="PANTHER" id="PTHR42943">
    <property type="entry name" value="GLUTATHIONE S-TRANSFERASE KAPPA"/>
    <property type="match status" value="1"/>
</dbReference>
<dbReference type="InterPro" id="IPR051924">
    <property type="entry name" value="GST_Kappa/NadH"/>
</dbReference>
<organism evidence="4 5">
    <name type="scientific">Sneathiella litorea</name>
    <dbReference type="NCBI Taxonomy" id="2606216"/>
    <lineage>
        <taxon>Bacteria</taxon>
        <taxon>Pseudomonadati</taxon>
        <taxon>Pseudomonadota</taxon>
        <taxon>Alphaproteobacteria</taxon>
        <taxon>Sneathiellales</taxon>
        <taxon>Sneathiellaceae</taxon>
        <taxon>Sneathiella</taxon>
    </lineage>
</organism>
<dbReference type="AlphaFoldDB" id="A0A6L8W9H6"/>
<proteinExistence type="inferred from homology"/>
<evidence type="ECO:0000256" key="1">
    <source>
        <dbReference type="PIRNR" id="PIRNR006386"/>
    </source>
</evidence>
<dbReference type="GO" id="GO:0018845">
    <property type="term" value="F:2-hydroxychromene-2-carboxylate isomerase activity"/>
    <property type="evidence" value="ECO:0007669"/>
    <property type="project" value="UniProtKB-UniRule"/>
</dbReference>
<evidence type="ECO:0000313" key="4">
    <source>
        <dbReference type="EMBL" id="MZR31389.1"/>
    </source>
</evidence>
<dbReference type="EC" id="5.99.1.4" evidence="1"/>
<dbReference type="SUPFAM" id="SSF52833">
    <property type="entry name" value="Thioredoxin-like"/>
    <property type="match status" value="1"/>
</dbReference>
<dbReference type="InterPro" id="IPR044087">
    <property type="entry name" value="NahD-like"/>
</dbReference>
<protein>
    <recommendedName>
        <fullName evidence="1">2-hydroxychromene-2-carboxylate isomerase</fullName>
        <ecNumber evidence="1">5.99.1.4</ecNumber>
    </recommendedName>
</protein>
<dbReference type="PIRSF" id="PIRSF006386">
    <property type="entry name" value="HCCAis_GSTk"/>
    <property type="match status" value="1"/>
</dbReference>
<accession>A0A6L8W9H6</accession>
<comment type="catalytic activity">
    <reaction evidence="1">
        <text>2-hydroxychromene-2-carboxylate = (3E)-4-(2-hydroxyphenyl)-2-oxobut-3-enoate</text>
        <dbReference type="Rhea" id="RHEA:27401"/>
        <dbReference type="ChEBI" id="CHEBI:59350"/>
        <dbReference type="ChEBI" id="CHEBI:59353"/>
        <dbReference type="EC" id="5.99.1.4"/>
    </reaction>
</comment>
<name>A0A6L8W9H6_9PROT</name>
<evidence type="ECO:0000259" key="3">
    <source>
        <dbReference type="Pfam" id="PF01323"/>
    </source>
</evidence>
<evidence type="ECO:0000313" key="5">
    <source>
        <dbReference type="Proteomes" id="UP000476030"/>
    </source>
</evidence>
<dbReference type="InterPro" id="IPR014440">
    <property type="entry name" value="HCCAis_GSTk"/>
</dbReference>
<dbReference type="GO" id="GO:1901170">
    <property type="term" value="P:naphthalene catabolic process"/>
    <property type="evidence" value="ECO:0007669"/>
    <property type="project" value="InterPro"/>
</dbReference>
<keyword evidence="5" id="KW-1185">Reference proteome</keyword>
<comment type="similarity">
    <text evidence="1">Belongs to the GST superfamily. NadH family.</text>
</comment>
<dbReference type="Gene3D" id="3.40.30.10">
    <property type="entry name" value="Glutaredoxin"/>
    <property type="match status" value="1"/>
</dbReference>
<dbReference type="RefSeq" id="WP_161315896.1">
    <property type="nucleotide sequence ID" value="NZ_WTUW01000002.1"/>
</dbReference>
<feature type="domain" description="DSBA-like thioredoxin" evidence="3">
    <location>
        <begin position="4"/>
        <end position="198"/>
    </location>
</feature>
<dbReference type="GO" id="GO:0004364">
    <property type="term" value="F:glutathione transferase activity"/>
    <property type="evidence" value="ECO:0007669"/>
    <property type="project" value="TreeGrafter"/>
</dbReference>
<dbReference type="GO" id="GO:0006749">
    <property type="term" value="P:glutathione metabolic process"/>
    <property type="evidence" value="ECO:0007669"/>
    <property type="project" value="TreeGrafter"/>
</dbReference>
<dbReference type="CDD" id="cd03022">
    <property type="entry name" value="DsbA_HCCA_Iso"/>
    <property type="match status" value="1"/>
</dbReference>
<dbReference type="InterPro" id="IPR001853">
    <property type="entry name" value="DSBA-like_thioredoxin_dom"/>
</dbReference>
<gene>
    <name evidence="4" type="ORF">GQE98_12165</name>
</gene>
<sequence>MSVQVEFHYDFGSPNCYFVHKVIPEIEKRTGVKFSYFPILLGGVFKLTNNKSPMQQFEGIPLKMDYMRLESKRFVEEHKLTKFAMNPNFPVNTVQIMRGAIVAEDAGCSEEYIDAIFTAMWETGKKMDDPEVIVETLNSAGLDGAKIVERTQEPAIKETLIRNTNASVERGCFGAPMIFVGDEMYFGKDRLGAVEKEITRQR</sequence>
<reference evidence="4 5" key="1">
    <citation type="submission" date="2019-12" db="EMBL/GenBank/DDBJ databases">
        <title>Snethiella sp. nov. sp. isolated from sea sand.</title>
        <authorList>
            <person name="Kim J."/>
            <person name="Jeong S.E."/>
            <person name="Jung H.S."/>
            <person name="Jeon C.O."/>
        </authorList>
    </citation>
    <scope>NUCLEOTIDE SEQUENCE [LARGE SCALE GENOMIC DNA]</scope>
    <source>
        <strain evidence="4 5">DP05</strain>
    </source>
</reference>
<dbReference type="PANTHER" id="PTHR42943:SF2">
    <property type="entry name" value="GLUTATHIONE S-TRANSFERASE KAPPA 1"/>
    <property type="match status" value="1"/>
</dbReference>
<dbReference type="Proteomes" id="UP000476030">
    <property type="component" value="Unassembled WGS sequence"/>
</dbReference>
<comment type="caution">
    <text evidence="4">The sequence shown here is derived from an EMBL/GenBank/DDBJ whole genome shotgun (WGS) entry which is preliminary data.</text>
</comment>
<feature type="active site" description="Nucleophile" evidence="2">
    <location>
        <position position="13"/>
    </location>
</feature>
<dbReference type="EMBL" id="WTUW01000002">
    <property type="protein sequence ID" value="MZR31389.1"/>
    <property type="molecule type" value="Genomic_DNA"/>
</dbReference>
<dbReference type="InterPro" id="IPR036249">
    <property type="entry name" value="Thioredoxin-like_sf"/>
</dbReference>